<dbReference type="EMBL" id="CAKKNE010000004">
    <property type="protein sequence ID" value="CAH0375017.1"/>
    <property type="molecule type" value="Genomic_DNA"/>
</dbReference>
<dbReference type="GO" id="GO:0140359">
    <property type="term" value="F:ABC-type transporter activity"/>
    <property type="evidence" value="ECO:0007669"/>
    <property type="project" value="InterPro"/>
</dbReference>
<proteinExistence type="predicted"/>
<feature type="transmembrane region" description="Helical" evidence="6">
    <location>
        <begin position="12"/>
        <end position="31"/>
    </location>
</feature>
<evidence type="ECO:0000313" key="8">
    <source>
        <dbReference type="EMBL" id="CAH0375017.1"/>
    </source>
</evidence>
<dbReference type="InterPro" id="IPR013525">
    <property type="entry name" value="ABC2_TM"/>
</dbReference>
<feature type="transmembrane region" description="Helical" evidence="6">
    <location>
        <begin position="88"/>
        <end position="106"/>
    </location>
</feature>
<evidence type="ECO:0000256" key="4">
    <source>
        <dbReference type="ARBA" id="ARBA00022989"/>
    </source>
</evidence>
<feature type="domain" description="ABC-2 type transporter transmembrane" evidence="7">
    <location>
        <begin position="3"/>
        <end position="150"/>
    </location>
</feature>
<dbReference type="Proteomes" id="UP000789595">
    <property type="component" value="Unassembled WGS sequence"/>
</dbReference>
<gene>
    <name evidence="8" type="ORF">PECAL_4P23350</name>
</gene>
<dbReference type="GO" id="GO:0016020">
    <property type="term" value="C:membrane"/>
    <property type="evidence" value="ECO:0007669"/>
    <property type="project" value="UniProtKB-SubCell"/>
</dbReference>
<dbReference type="Pfam" id="PF01061">
    <property type="entry name" value="ABC2_membrane"/>
    <property type="match status" value="1"/>
</dbReference>
<organism evidence="8 9">
    <name type="scientific">Pelagomonas calceolata</name>
    <dbReference type="NCBI Taxonomy" id="35677"/>
    <lineage>
        <taxon>Eukaryota</taxon>
        <taxon>Sar</taxon>
        <taxon>Stramenopiles</taxon>
        <taxon>Ochrophyta</taxon>
        <taxon>Pelagophyceae</taxon>
        <taxon>Pelagomonadales</taxon>
        <taxon>Pelagomonadaceae</taxon>
        <taxon>Pelagomonas</taxon>
    </lineage>
</organism>
<dbReference type="PANTHER" id="PTHR19241">
    <property type="entry name" value="ATP-BINDING CASSETTE TRANSPORTER"/>
    <property type="match status" value="1"/>
</dbReference>
<keyword evidence="9" id="KW-1185">Reference proteome</keyword>
<reference evidence="8" key="1">
    <citation type="submission" date="2021-11" db="EMBL/GenBank/DDBJ databases">
        <authorList>
            <consortium name="Genoscope - CEA"/>
            <person name="William W."/>
        </authorList>
    </citation>
    <scope>NUCLEOTIDE SEQUENCE</scope>
</reference>
<keyword evidence="3 6" id="KW-0812">Transmembrane</keyword>
<protein>
    <recommendedName>
        <fullName evidence="7">ABC-2 type transporter transmembrane domain-containing protein</fullName>
    </recommendedName>
</protein>
<sequence>MNDSFSFMGVMYLDVFFMAIIFYSSAIPNMVSQRDSYYREKASRMYQSAPYALTFGISEFPYLVAYTLLHCGILWGLVDFFPQDGYGFWYYACYFFLFISLLTYMAQFLAAAMPNQQVASSLGMAYLSMTANVSGFAIRPQDIPGGWMFMSVWKSTSVSGAPDNSSLSHLAAMARLSWLGRAARNRHRHAIEQAFMYWLAPIHYVLEGLVVTQFHGAKTKVKGAPGFPPGNEPTLSRFYTSHWDDSFFGGKFVWSHRFQNMIILVAFILFFRFATFYALERINYSTR</sequence>
<evidence type="ECO:0000256" key="2">
    <source>
        <dbReference type="ARBA" id="ARBA00022448"/>
    </source>
</evidence>
<keyword evidence="2" id="KW-0813">Transport</keyword>
<comment type="caution">
    <text evidence="8">The sequence shown here is derived from an EMBL/GenBank/DDBJ whole genome shotgun (WGS) entry which is preliminary data.</text>
</comment>
<feature type="transmembrane region" description="Helical" evidence="6">
    <location>
        <begin position="51"/>
        <end position="76"/>
    </location>
</feature>
<dbReference type="OrthoDB" id="66620at2759"/>
<comment type="subcellular location">
    <subcellularLocation>
        <location evidence="1">Membrane</location>
        <topology evidence="1">Multi-pass membrane protein</topology>
    </subcellularLocation>
</comment>
<keyword evidence="5 6" id="KW-0472">Membrane</keyword>
<evidence type="ECO:0000256" key="5">
    <source>
        <dbReference type="ARBA" id="ARBA00023136"/>
    </source>
</evidence>
<evidence type="ECO:0000256" key="1">
    <source>
        <dbReference type="ARBA" id="ARBA00004141"/>
    </source>
</evidence>
<evidence type="ECO:0000256" key="6">
    <source>
        <dbReference type="SAM" id="Phobius"/>
    </source>
</evidence>
<dbReference type="AlphaFoldDB" id="A0A8J2SVB2"/>
<feature type="transmembrane region" description="Helical" evidence="6">
    <location>
        <begin position="261"/>
        <end position="279"/>
    </location>
</feature>
<evidence type="ECO:0000259" key="7">
    <source>
        <dbReference type="Pfam" id="PF01061"/>
    </source>
</evidence>
<name>A0A8J2SVB2_9STRA</name>
<evidence type="ECO:0000313" key="9">
    <source>
        <dbReference type="Proteomes" id="UP000789595"/>
    </source>
</evidence>
<keyword evidence="4 6" id="KW-1133">Transmembrane helix</keyword>
<evidence type="ECO:0000256" key="3">
    <source>
        <dbReference type="ARBA" id="ARBA00022692"/>
    </source>
</evidence>
<accession>A0A8J2SVB2</accession>